<reference evidence="1" key="1">
    <citation type="submission" date="2021-05" db="EMBL/GenBank/DDBJ databases">
        <authorList>
            <person name="Alioto T."/>
            <person name="Alioto T."/>
            <person name="Gomez Garrido J."/>
        </authorList>
    </citation>
    <scope>NUCLEOTIDE SEQUENCE</scope>
</reference>
<evidence type="ECO:0000313" key="1">
    <source>
        <dbReference type="EMBL" id="CAG6744301.1"/>
    </source>
</evidence>
<organism evidence="1">
    <name type="scientific">Cacopsylla melanoneura</name>
    <dbReference type="NCBI Taxonomy" id="428564"/>
    <lineage>
        <taxon>Eukaryota</taxon>
        <taxon>Metazoa</taxon>
        <taxon>Ecdysozoa</taxon>
        <taxon>Arthropoda</taxon>
        <taxon>Hexapoda</taxon>
        <taxon>Insecta</taxon>
        <taxon>Pterygota</taxon>
        <taxon>Neoptera</taxon>
        <taxon>Paraneoptera</taxon>
        <taxon>Hemiptera</taxon>
        <taxon>Sternorrhyncha</taxon>
        <taxon>Psylloidea</taxon>
        <taxon>Psyllidae</taxon>
        <taxon>Psyllinae</taxon>
        <taxon>Cacopsylla</taxon>
    </lineage>
</organism>
<protein>
    <submittedName>
        <fullName evidence="1">Uncharacterized protein</fullName>
    </submittedName>
</protein>
<dbReference type="EMBL" id="HBUF01463777">
    <property type="protein sequence ID" value="CAG6744302.1"/>
    <property type="molecule type" value="Transcribed_RNA"/>
</dbReference>
<accession>A0A8D8ZDG5</accession>
<name>A0A8D8ZDG5_9HEMI</name>
<dbReference type="EMBL" id="HBUF01463776">
    <property type="protein sequence ID" value="CAG6744301.1"/>
    <property type="molecule type" value="Transcribed_RNA"/>
</dbReference>
<dbReference type="AlphaFoldDB" id="A0A8D8ZDG5"/>
<proteinExistence type="predicted"/>
<sequence length="99" mass="11849">MLHDYKLLYRDDLMLIDQYTYATGKFRLRRRADSKVFSSKHGRTIFSILCWRNTKPRTKLRYFPAKNDKLGVLEEEKCGVVIRGNRYSNRNRLRTAGLF</sequence>